<gene>
    <name evidence="2" type="ORF">B9K05_14080</name>
</gene>
<dbReference type="InterPro" id="IPR047951">
    <property type="entry name" value="Transpos_ISL3"/>
</dbReference>
<dbReference type="PANTHER" id="PTHR33498">
    <property type="entry name" value="TRANSPOSASE FOR INSERTION SEQUENCE ELEMENT IS1557"/>
    <property type="match status" value="1"/>
</dbReference>
<name>A0A270B115_9PROT</name>
<dbReference type="Pfam" id="PF01610">
    <property type="entry name" value="DDE_Tnp_ISL3"/>
    <property type="match status" value="1"/>
</dbReference>
<evidence type="ECO:0000259" key="1">
    <source>
        <dbReference type="Pfam" id="PF01610"/>
    </source>
</evidence>
<feature type="non-terminal residue" evidence="2">
    <location>
        <position position="1"/>
    </location>
</feature>
<protein>
    <submittedName>
        <fullName evidence="2">ISL3 family transposase</fullName>
    </submittedName>
</protein>
<dbReference type="AlphaFoldDB" id="A0A270B115"/>
<keyword evidence="3" id="KW-1185">Reference proteome</keyword>
<sequence>AMSFEFMDAETHELIDLLPFRTIYQLQKYFQHYDQAARENVKIIVTDMNYTYPKLVGRIFPNAIVVIDPF</sequence>
<organism evidence="2 3">
    <name type="scientific">Acetobacter syzygii</name>
    <dbReference type="NCBI Taxonomy" id="146476"/>
    <lineage>
        <taxon>Bacteria</taxon>
        <taxon>Pseudomonadati</taxon>
        <taxon>Pseudomonadota</taxon>
        <taxon>Alphaproteobacteria</taxon>
        <taxon>Acetobacterales</taxon>
        <taxon>Acetobacteraceae</taxon>
        <taxon>Acetobacter</taxon>
    </lineage>
</organism>
<dbReference type="Proteomes" id="UP000216033">
    <property type="component" value="Unassembled WGS sequence"/>
</dbReference>
<dbReference type="InterPro" id="IPR002560">
    <property type="entry name" value="Transposase_DDE"/>
</dbReference>
<feature type="non-terminal residue" evidence="2">
    <location>
        <position position="70"/>
    </location>
</feature>
<evidence type="ECO:0000313" key="3">
    <source>
        <dbReference type="Proteomes" id="UP000216033"/>
    </source>
</evidence>
<proteinExistence type="predicted"/>
<comment type="caution">
    <text evidence="2">The sequence shown here is derived from an EMBL/GenBank/DDBJ whole genome shotgun (WGS) entry which is preliminary data.</text>
</comment>
<evidence type="ECO:0000313" key="2">
    <source>
        <dbReference type="EMBL" id="PAL18727.1"/>
    </source>
</evidence>
<dbReference type="PANTHER" id="PTHR33498:SF1">
    <property type="entry name" value="TRANSPOSASE FOR INSERTION SEQUENCE ELEMENT IS1557"/>
    <property type="match status" value="1"/>
</dbReference>
<accession>A0A270B115</accession>
<dbReference type="EMBL" id="NDFP01000104">
    <property type="protein sequence ID" value="PAL18727.1"/>
    <property type="molecule type" value="Genomic_DNA"/>
</dbReference>
<feature type="domain" description="Transposase IS204/IS1001/IS1096/IS1165 DDE" evidence="1">
    <location>
        <begin position="7"/>
        <end position="70"/>
    </location>
</feature>
<reference evidence="2 3" key="1">
    <citation type="submission" date="2017-04" db="EMBL/GenBank/DDBJ databases">
        <title>Kefir bacterial isolates.</title>
        <authorList>
            <person name="Kim Y."/>
            <person name="Blasche S."/>
            <person name="Patil K.R."/>
        </authorList>
    </citation>
    <scope>NUCLEOTIDE SEQUENCE [LARGE SCALE GENOMIC DNA]</scope>
    <source>
        <strain evidence="2 3">KR-2</strain>
    </source>
</reference>